<protein>
    <recommendedName>
        <fullName evidence="1">GP-PDE domain-containing protein</fullName>
    </recommendedName>
</protein>
<reference evidence="2 3" key="1">
    <citation type="submission" date="2018-11" db="EMBL/GenBank/DDBJ databases">
        <title>Cryobacterium sp. nov., isolated from rhizosphere soil of lettuce.</title>
        <authorList>
            <person name="Wang Y."/>
        </authorList>
    </citation>
    <scope>NUCLEOTIDE SEQUENCE [LARGE SCALE GENOMIC DNA]</scope>
    <source>
        <strain evidence="2 3">NEAU-85</strain>
    </source>
</reference>
<evidence type="ECO:0000259" key="1">
    <source>
        <dbReference type="PROSITE" id="PS51704"/>
    </source>
</evidence>
<dbReference type="SUPFAM" id="SSF51695">
    <property type="entry name" value="PLC-like phosphodiesterases"/>
    <property type="match status" value="1"/>
</dbReference>
<sequence length="250" mass="26571">MGRMSASAVLRPPGESTVVVAHRGGLPGPENTLPAFEQALLTRAAFVETDVRLTRDQVPVLIHDATLDRTTDGHGPVAEHTFSELRTLDAGAWHDPRYAGSRIPTLDELLALLAPTDMNALLELKGTWSIEQASLLVDLVHHHGLTDQVVLQSFDAATLHALAQCAPHLPRFLLAEELDGDPVEAVRASGCVGFGTTPELLAAHPQALAALHEADFVVFCFTVNSREVADLLRAAGVDGIITDTPALIGG</sequence>
<gene>
    <name evidence="2" type="ORF">EEJ31_07450</name>
</gene>
<comment type="caution">
    <text evidence="2">The sequence shown here is derived from an EMBL/GenBank/DDBJ whole genome shotgun (WGS) entry which is preliminary data.</text>
</comment>
<accession>A0A3M8LAB3</accession>
<dbReference type="PANTHER" id="PTHR46211">
    <property type="entry name" value="GLYCEROPHOSPHORYL DIESTER PHOSPHODIESTERASE"/>
    <property type="match status" value="1"/>
</dbReference>
<evidence type="ECO:0000313" key="2">
    <source>
        <dbReference type="EMBL" id="RNE62447.1"/>
    </source>
</evidence>
<dbReference type="InterPro" id="IPR017946">
    <property type="entry name" value="PLC-like_Pdiesterase_TIM-brl"/>
</dbReference>
<keyword evidence="3" id="KW-1185">Reference proteome</keyword>
<dbReference type="GO" id="GO:0008081">
    <property type="term" value="F:phosphoric diester hydrolase activity"/>
    <property type="evidence" value="ECO:0007669"/>
    <property type="project" value="InterPro"/>
</dbReference>
<dbReference type="PANTHER" id="PTHR46211:SF1">
    <property type="entry name" value="GLYCEROPHOSPHODIESTER PHOSPHODIESTERASE, CYTOPLASMIC"/>
    <property type="match status" value="1"/>
</dbReference>
<proteinExistence type="predicted"/>
<dbReference type="Gene3D" id="3.20.20.190">
    <property type="entry name" value="Phosphatidylinositol (PI) phosphodiesterase"/>
    <property type="match status" value="1"/>
</dbReference>
<dbReference type="GO" id="GO:0006629">
    <property type="term" value="P:lipid metabolic process"/>
    <property type="evidence" value="ECO:0007669"/>
    <property type="project" value="InterPro"/>
</dbReference>
<dbReference type="Pfam" id="PF03009">
    <property type="entry name" value="GDPD"/>
    <property type="match status" value="1"/>
</dbReference>
<dbReference type="EMBL" id="RDSR01000010">
    <property type="protein sequence ID" value="RNE62447.1"/>
    <property type="molecule type" value="Genomic_DNA"/>
</dbReference>
<name>A0A3M8LAB3_9MICO</name>
<dbReference type="AlphaFoldDB" id="A0A3M8LAB3"/>
<feature type="domain" description="GP-PDE" evidence="1">
    <location>
        <begin position="17"/>
        <end position="250"/>
    </location>
</feature>
<dbReference type="InterPro" id="IPR030395">
    <property type="entry name" value="GP_PDE_dom"/>
</dbReference>
<organism evidence="2 3">
    <name type="scientific">Cryobacterium tepidiphilum</name>
    <dbReference type="NCBI Taxonomy" id="2486026"/>
    <lineage>
        <taxon>Bacteria</taxon>
        <taxon>Bacillati</taxon>
        <taxon>Actinomycetota</taxon>
        <taxon>Actinomycetes</taxon>
        <taxon>Micrococcales</taxon>
        <taxon>Microbacteriaceae</taxon>
        <taxon>Cryobacterium</taxon>
    </lineage>
</organism>
<dbReference type="Proteomes" id="UP000279859">
    <property type="component" value="Unassembled WGS sequence"/>
</dbReference>
<dbReference type="PROSITE" id="PS51704">
    <property type="entry name" value="GP_PDE"/>
    <property type="match status" value="1"/>
</dbReference>
<evidence type="ECO:0000313" key="3">
    <source>
        <dbReference type="Proteomes" id="UP000279859"/>
    </source>
</evidence>